<evidence type="ECO:0000313" key="6">
    <source>
        <dbReference type="Proteomes" id="UP000741863"/>
    </source>
</evidence>
<keyword evidence="3" id="KW-0804">Transcription</keyword>
<dbReference type="InterPro" id="IPR011711">
    <property type="entry name" value="GntR_C"/>
</dbReference>
<feature type="domain" description="HTH gntR-type" evidence="4">
    <location>
        <begin position="1"/>
        <end position="58"/>
    </location>
</feature>
<sequence length="199" mass="22819">MKTRILDGTYAPKERIIIDQIAKEIGSSHIPVREAIRRLEADQLIEYRANVGAVVQSLNDDAYKETLEFLSVLEGYATAMSATSLTSEDLSQLHDLNSQMKEALHTFDLQLFGQLNKAFHYVIYDACTNELLVKSIKDAWDKLDTVRTRGFHSFPLRANDSVLEHDQLLEMLEQKQPVDRIEKFARQHKQNTLRASKQT</sequence>
<evidence type="ECO:0000313" key="5">
    <source>
        <dbReference type="EMBL" id="MBM7633176.1"/>
    </source>
</evidence>
<dbReference type="Pfam" id="PF00392">
    <property type="entry name" value="GntR"/>
    <property type="match status" value="1"/>
</dbReference>
<dbReference type="PROSITE" id="PS50949">
    <property type="entry name" value="HTH_GNTR"/>
    <property type="match status" value="1"/>
</dbReference>
<dbReference type="Gene3D" id="1.10.10.10">
    <property type="entry name" value="Winged helix-like DNA-binding domain superfamily/Winged helix DNA-binding domain"/>
    <property type="match status" value="1"/>
</dbReference>
<dbReference type="PANTHER" id="PTHR43537">
    <property type="entry name" value="TRANSCRIPTIONAL REGULATOR, GNTR FAMILY"/>
    <property type="match status" value="1"/>
</dbReference>
<reference evidence="5 6" key="1">
    <citation type="submission" date="2021-01" db="EMBL/GenBank/DDBJ databases">
        <title>Genomic Encyclopedia of Type Strains, Phase IV (KMG-IV): sequencing the most valuable type-strain genomes for metagenomic binning, comparative biology and taxonomic classification.</title>
        <authorList>
            <person name="Goeker M."/>
        </authorList>
    </citation>
    <scope>NUCLEOTIDE SEQUENCE [LARGE SCALE GENOMIC DNA]</scope>
    <source>
        <strain evidence="5 6">DSM 25540</strain>
    </source>
</reference>
<dbReference type="InterPro" id="IPR008920">
    <property type="entry name" value="TF_FadR/GntR_C"/>
</dbReference>
<keyword evidence="2 5" id="KW-0238">DNA-binding</keyword>
<evidence type="ECO:0000256" key="1">
    <source>
        <dbReference type="ARBA" id="ARBA00023015"/>
    </source>
</evidence>
<gene>
    <name evidence="5" type="ORF">JOD17_002270</name>
</gene>
<dbReference type="EMBL" id="JAFBEC010000006">
    <property type="protein sequence ID" value="MBM7633176.1"/>
    <property type="molecule type" value="Genomic_DNA"/>
</dbReference>
<protein>
    <submittedName>
        <fullName evidence="5">DNA-binding GntR family transcriptional regulator</fullName>
    </submittedName>
</protein>
<dbReference type="SMART" id="SM00345">
    <property type="entry name" value="HTH_GNTR"/>
    <property type="match status" value="1"/>
</dbReference>
<dbReference type="Pfam" id="PF07729">
    <property type="entry name" value="FCD"/>
    <property type="match status" value="1"/>
</dbReference>
<dbReference type="Proteomes" id="UP000741863">
    <property type="component" value="Unassembled WGS sequence"/>
</dbReference>
<dbReference type="InterPro" id="IPR036390">
    <property type="entry name" value="WH_DNA-bd_sf"/>
</dbReference>
<proteinExistence type="predicted"/>
<evidence type="ECO:0000256" key="2">
    <source>
        <dbReference type="ARBA" id="ARBA00023125"/>
    </source>
</evidence>
<keyword evidence="6" id="KW-1185">Reference proteome</keyword>
<evidence type="ECO:0000259" key="4">
    <source>
        <dbReference type="PROSITE" id="PS50949"/>
    </source>
</evidence>
<dbReference type="SUPFAM" id="SSF46785">
    <property type="entry name" value="Winged helix' DNA-binding domain"/>
    <property type="match status" value="1"/>
</dbReference>
<dbReference type="GO" id="GO:0003677">
    <property type="term" value="F:DNA binding"/>
    <property type="evidence" value="ECO:0007669"/>
    <property type="project" value="UniProtKB-KW"/>
</dbReference>
<accession>A0ABS2PCV7</accession>
<keyword evidence="1" id="KW-0805">Transcription regulation</keyword>
<dbReference type="SUPFAM" id="SSF48008">
    <property type="entry name" value="GntR ligand-binding domain-like"/>
    <property type="match status" value="1"/>
</dbReference>
<dbReference type="Gene3D" id="1.20.120.530">
    <property type="entry name" value="GntR ligand-binding domain-like"/>
    <property type="match status" value="1"/>
</dbReference>
<organism evidence="5 6">
    <name type="scientific">Geomicrobium sediminis</name>
    <dbReference type="NCBI Taxonomy" id="1347788"/>
    <lineage>
        <taxon>Bacteria</taxon>
        <taxon>Bacillati</taxon>
        <taxon>Bacillota</taxon>
        <taxon>Bacilli</taxon>
        <taxon>Bacillales</taxon>
        <taxon>Geomicrobium</taxon>
    </lineage>
</organism>
<evidence type="ECO:0000256" key="3">
    <source>
        <dbReference type="ARBA" id="ARBA00023163"/>
    </source>
</evidence>
<dbReference type="PANTHER" id="PTHR43537:SF24">
    <property type="entry name" value="GLUCONATE OPERON TRANSCRIPTIONAL REPRESSOR"/>
    <property type="match status" value="1"/>
</dbReference>
<dbReference type="InterPro" id="IPR000524">
    <property type="entry name" value="Tscrpt_reg_HTH_GntR"/>
</dbReference>
<name>A0ABS2PCV7_9BACL</name>
<dbReference type="SMART" id="SM00895">
    <property type="entry name" value="FCD"/>
    <property type="match status" value="1"/>
</dbReference>
<comment type="caution">
    <text evidence="5">The sequence shown here is derived from an EMBL/GenBank/DDBJ whole genome shotgun (WGS) entry which is preliminary data.</text>
</comment>
<dbReference type="InterPro" id="IPR036388">
    <property type="entry name" value="WH-like_DNA-bd_sf"/>
</dbReference>